<accession>A0A8H5M416</accession>
<comment type="caution">
    <text evidence="1">The sequence shown here is derived from an EMBL/GenBank/DDBJ whole genome shotgun (WGS) entry which is preliminary data.</text>
</comment>
<dbReference type="OrthoDB" id="5537330at2759"/>
<evidence type="ECO:0000313" key="2">
    <source>
        <dbReference type="Proteomes" id="UP000518752"/>
    </source>
</evidence>
<evidence type="ECO:0008006" key="3">
    <source>
        <dbReference type="Google" id="ProtNLM"/>
    </source>
</evidence>
<gene>
    <name evidence="1" type="ORF">D9757_007188</name>
</gene>
<dbReference type="PANTHER" id="PTHR28180">
    <property type="entry name" value="CONSERVED MITOCHONDRIAL PROTEIN-RELATED"/>
    <property type="match status" value="1"/>
</dbReference>
<evidence type="ECO:0000313" key="1">
    <source>
        <dbReference type="EMBL" id="KAF5379929.1"/>
    </source>
</evidence>
<sequence>MPALRLPPSFFSAKMSFKPTTDLFARMKSTYQQASSSAQNPWYILVAVAFSASNEPQAVPELFKYVLADVGDNHEERLLVARKFRDACFKAGLTSGYSKAINAIMALHEATPPELLDTKPLRKVYTSMEEQEQRGRVFFRETYGDTAESVQAILDSAYPDLGFLSNTIGYGFTYGFTEILSPLETSYVLIASLIATDTPRQINWHLDGARRNGATLAEVKAARQIAIEAAQAAGAVWKNTVPEVKET</sequence>
<dbReference type="AlphaFoldDB" id="A0A8H5M416"/>
<dbReference type="InterPro" id="IPR052999">
    <property type="entry name" value="PTS1_Protein"/>
</dbReference>
<name>A0A8H5M416_9AGAR</name>
<reference evidence="1 2" key="1">
    <citation type="journal article" date="2020" name="ISME J.">
        <title>Uncovering the hidden diversity of litter-decomposition mechanisms in mushroom-forming fungi.</title>
        <authorList>
            <person name="Floudas D."/>
            <person name="Bentzer J."/>
            <person name="Ahren D."/>
            <person name="Johansson T."/>
            <person name="Persson P."/>
            <person name="Tunlid A."/>
        </authorList>
    </citation>
    <scope>NUCLEOTIDE SEQUENCE [LARGE SCALE GENOMIC DNA]</scope>
    <source>
        <strain evidence="1 2">CBS 406.79</strain>
    </source>
</reference>
<keyword evidence="2" id="KW-1185">Reference proteome</keyword>
<organism evidence="1 2">
    <name type="scientific">Collybiopsis confluens</name>
    <dbReference type="NCBI Taxonomy" id="2823264"/>
    <lineage>
        <taxon>Eukaryota</taxon>
        <taxon>Fungi</taxon>
        <taxon>Dikarya</taxon>
        <taxon>Basidiomycota</taxon>
        <taxon>Agaricomycotina</taxon>
        <taxon>Agaricomycetes</taxon>
        <taxon>Agaricomycetidae</taxon>
        <taxon>Agaricales</taxon>
        <taxon>Marasmiineae</taxon>
        <taxon>Omphalotaceae</taxon>
        <taxon>Collybiopsis</taxon>
    </lineage>
</organism>
<proteinExistence type="predicted"/>
<dbReference type="SUPFAM" id="SSF69118">
    <property type="entry name" value="AhpD-like"/>
    <property type="match status" value="1"/>
</dbReference>
<protein>
    <recommendedName>
        <fullName evidence="3">Carboxymuconolactone decarboxylase-like domain-containing protein</fullName>
    </recommendedName>
</protein>
<dbReference type="InterPro" id="IPR029032">
    <property type="entry name" value="AhpD-like"/>
</dbReference>
<dbReference type="PANTHER" id="PTHR28180:SF2">
    <property type="entry name" value="PEROXISOMAL PROTEIN 2"/>
    <property type="match status" value="1"/>
</dbReference>
<dbReference type="Gene3D" id="1.20.1290.10">
    <property type="entry name" value="AhpD-like"/>
    <property type="match status" value="1"/>
</dbReference>
<dbReference type="EMBL" id="JAACJN010000067">
    <property type="protein sequence ID" value="KAF5379929.1"/>
    <property type="molecule type" value="Genomic_DNA"/>
</dbReference>
<dbReference type="Proteomes" id="UP000518752">
    <property type="component" value="Unassembled WGS sequence"/>
</dbReference>